<dbReference type="EMBL" id="JANPWB010000014">
    <property type="protein sequence ID" value="KAJ1099471.1"/>
    <property type="molecule type" value="Genomic_DNA"/>
</dbReference>
<accession>A0AAV7M6N8</accession>
<feature type="region of interest" description="Disordered" evidence="1">
    <location>
        <begin position="103"/>
        <end position="138"/>
    </location>
</feature>
<proteinExistence type="predicted"/>
<protein>
    <submittedName>
        <fullName evidence="2">Uncharacterized protein</fullName>
    </submittedName>
</protein>
<keyword evidence="3" id="KW-1185">Reference proteome</keyword>
<feature type="compositionally biased region" description="Polar residues" evidence="1">
    <location>
        <begin position="1"/>
        <end position="11"/>
    </location>
</feature>
<evidence type="ECO:0000256" key="1">
    <source>
        <dbReference type="SAM" id="MobiDB-lite"/>
    </source>
</evidence>
<name>A0AAV7M6N8_PLEWA</name>
<evidence type="ECO:0000313" key="2">
    <source>
        <dbReference type="EMBL" id="KAJ1099471.1"/>
    </source>
</evidence>
<dbReference type="Proteomes" id="UP001066276">
    <property type="component" value="Chromosome 10"/>
</dbReference>
<evidence type="ECO:0000313" key="3">
    <source>
        <dbReference type="Proteomes" id="UP001066276"/>
    </source>
</evidence>
<dbReference type="AlphaFoldDB" id="A0AAV7M6N8"/>
<feature type="compositionally biased region" description="Basic and acidic residues" evidence="1">
    <location>
        <begin position="29"/>
        <end position="38"/>
    </location>
</feature>
<feature type="region of interest" description="Disordered" evidence="1">
    <location>
        <begin position="1"/>
        <end position="66"/>
    </location>
</feature>
<comment type="caution">
    <text evidence="2">The sequence shown here is derived from an EMBL/GenBank/DDBJ whole genome shotgun (WGS) entry which is preliminary data.</text>
</comment>
<sequence>MLGSSSGSRTTELARRDRQGKARRQLCRRKADPAEVERAGALPHASEVHQNTPNRWQEEDTDTRPSALKHLRENERELIRNEPRMLGGSGEEGVWCCYGREGDGARSWPSERGKQEAKQVKQAARQRGGVSESLSEPK</sequence>
<organism evidence="2 3">
    <name type="scientific">Pleurodeles waltl</name>
    <name type="common">Iberian ribbed newt</name>
    <dbReference type="NCBI Taxonomy" id="8319"/>
    <lineage>
        <taxon>Eukaryota</taxon>
        <taxon>Metazoa</taxon>
        <taxon>Chordata</taxon>
        <taxon>Craniata</taxon>
        <taxon>Vertebrata</taxon>
        <taxon>Euteleostomi</taxon>
        <taxon>Amphibia</taxon>
        <taxon>Batrachia</taxon>
        <taxon>Caudata</taxon>
        <taxon>Salamandroidea</taxon>
        <taxon>Salamandridae</taxon>
        <taxon>Pleurodelinae</taxon>
        <taxon>Pleurodeles</taxon>
    </lineage>
</organism>
<feature type="compositionally biased region" description="Basic and acidic residues" evidence="1">
    <location>
        <begin position="103"/>
        <end position="119"/>
    </location>
</feature>
<gene>
    <name evidence="2" type="ORF">NDU88_004572</name>
</gene>
<reference evidence="2" key="1">
    <citation type="journal article" date="2022" name="bioRxiv">
        <title>Sequencing and chromosome-scale assembly of the giantPleurodeles waltlgenome.</title>
        <authorList>
            <person name="Brown T."/>
            <person name="Elewa A."/>
            <person name="Iarovenko S."/>
            <person name="Subramanian E."/>
            <person name="Araus A.J."/>
            <person name="Petzold A."/>
            <person name="Susuki M."/>
            <person name="Suzuki K.-i.T."/>
            <person name="Hayashi T."/>
            <person name="Toyoda A."/>
            <person name="Oliveira C."/>
            <person name="Osipova E."/>
            <person name="Leigh N.D."/>
            <person name="Simon A."/>
            <person name="Yun M.H."/>
        </authorList>
    </citation>
    <scope>NUCLEOTIDE SEQUENCE</scope>
    <source>
        <strain evidence="2">20211129_DDA</strain>
        <tissue evidence="2">Liver</tissue>
    </source>
</reference>